<evidence type="ECO:0000259" key="3">
    <source>
        <dbReference type="Pfam" id="PF10017"/>
    </source>
</evidence>
<dbReference type="Proteomes" id="UP000290932">
    <property type="component" value="Unassembled WGS sequence"/>
</dbReference>
<accession>A0A498H3X6</accession>
<evidence type="ECO:0000256" key="2">
    <source>
        <dbReference type="ARBA" id="ARBA00022679"/>
    </source>
</evidence>
<evidence type="ECO:0000256" key="1">
    <source>
        <dbReference type="ARBA" id="ARBA00022603"/>
    </source>
</evidence>
<dbReference type="GO" id="GO:0008168">
    <property type="term" value="F:methyltransferase activity"/>
    <property type="evidence" value="ECO:0007669"/>
    <property type="project" value="UniProtKB-KW"/>
</dbReference>
<keyword evidence="5" id="KW-1185">Reference proteome</keyword>
<dbReference type="PANTHER" id="PTHR43397">
    <property type="entry name" value="ERGOTHIONEINE BIOSYNTHESIS PROTEIN 1"/>
    <property type="match status" value="1"/>
</dbReference>
<reference evidence="4 5" key="1">
    <citation type="journal article" date="2015" name="Int. J. Syst. Evol. Microbiol.">
        <title>Methanoculleus taiwanensis sp. nov., a methanogen isolated from deep marine sediment at the deformation front area near Taiwan.</title>
        <authorList>
            <person name="Weng C.Y."/>
            <person name="Chen S.C."/>
            <person name="Lai M.C."/>
            <person name="Wu S.Y."/>
            <person name="Lin S."/>
            <person name="Yang T.F."/>
            <person name="Chen P.C."/>
        </authorList>
    </citation>
    <scope>NUCLEOTIDE SEQUENCE [LARGE SCALE GENOMIC DNA]</scope>
    <source>
        <strain evidence="4 5">CYW4</strain>
    </source>
</reference>
<dbReference type="PANTHER" id="PTHR43397:SF1">
    <property type="entry name" value="ERGOTHIONEINE BIOSYNTHESIS PROTEIN 1"/>
    <property type="match status" value="1"/>
</dbReference>
<protein>
    <recommendedName>
        <fullName evidence="3">Histidine-specific methyltransferase SAM-dependent domain-containing protein</fullName>
    </recommendedName>
</protein>
<dbReference type="Pfam" id="PF10017">
    <property type="entry name" value="Methyltransf_33"/>
    <property type="match status" value="1"/>
</dbReference>
<keyword evidence="2" id="KW-0808">Transferase</keyword>
<name>A0A498H3X6_9EURY</name>
<dbReference type="InterPro" id="IPR017804">
    <property type="entry name" value="MeTrfase_EgtD-like"/>
</dbReference>
<dbReference type="SUPFAM" id="SSF53335">
    <property type="entry name" value="S-adenosyl-L-methionine-dependent methyltransferases"/>
    <property type="match status" value="1"/>
</dbReference>
<dbReference type="InterPro" id="IPR029063">
    <property type="entry name" value="SAM-dependent_MTases_sf"/>
</dbReference>
<evidence type="ECO:0000313" key="5">
    <source>
        <dbReference type="Proteomes" id="UP000290932"/>
    </source>
</evidence>
<proteinExistence type="predicted"/>
<sequence length="330" mass="36745">MQTGGGESRLEIRNYLTSSYAEEIARDVRLGLSGGQKRIPSKYFYDERGSRLFEEICMLPEYYPTRTEMAILQEYAGAIMEPFAGGDLVEMGSGANWKICRLLDAAWQADSRVIRYVPVDVSEAALRTAAVDLLRRYDGLSVLGIVADFTRDLGSIPDNTSKIVSLFGGTLGNFTGPEAESLLGMVAGLMHPGDRFLLGLDMLKERAVLEAAYNDSRGVTAAFNRNILHVVNRELNAGFDPLLFDHVAFFNEDAEQIEMHLAAKQAMTVDIGLLDMAVEFREGETIHTEISRKFSRESAMRLFERAGLAAERWFTDDAGWFSLVELARND</sequence>
<evidence type="ECO:0000313" key="4">
    <source>
        <dbReference type="EMBL" id="RXE57473.1"/>
    </source>
</evidence>
<feature type="domain" description="Histidine-specific methyltransferase SAM-dependent" evidence="3">
    <location>
        <begin position="25"/>
        <end position="326"/>
    </location>
</feature>
<dbReference type="PIRSF" id="PIRSF018005">
    <property type="entry name" value="UCP018005"/>
    <property type="match status" value="1"/>
</dbReference>
<dbReference type="InterPro" id="IPR019257">
    <property type="entry name" value="MeTrfase_dom"/>
</dbReference>
<dbReference type="EMBL" id="LHQS01000001">
    <property type="protein sequence ID" value="RXE57473.1"/>
    <property type="molecule type" value="Genomic_DNA"/>
</dbReference>
<dbReference type="Gene3D" id="3.40.50.150">
    <property type="entry name" value="Vaccinia Virus protein VP39"/>
    <property type="match status" value="1"/>
</dbReference>
<organism evidence="4 5">
    <name type="scientific">Methanoculleus taiwanensis</name>
    <dbReference type="NCBI Taxonomy" id="1550565"/>
    <lineage>
        <taxon>Archaea</taxon>
        <taxon>Methanobacteriati</taxon>
        <taxon>Methanobacteriota</taxon>
        <taxon>Stenosarchaea group</taxon>
        <taxon>Methanomicrobia</taxon>
        <taxon>Methanomicrobiales</taxon>
        <taxon>Methanomicrobiaceae</taxon>
        <taxon>Methanoculleus</taxon>
    </lineage>
</organism>
<dbReference type="NCBIfam" id="TIGR03438">
    <property type="entry name" value="egtD_ergothio"/>
    <property type="match status" value="1"/>
</dbReference>
<comment type="caution">
    <text evidence="4">The sequence shown here is derived from an EMBL/GenBank/DDBJ whole genome shotgun (WGS) entry which is preliminary data.</text>
</comment>
<dbReference type="InterPro" id="IPR051128">
    <property type="entry name" value="EgtD_Methyltrsf_superfamily"/>
</dbReference>
<dbReference type="InterPro" id="IPR035094">
    <property type="entry name" value="EgtD"/>
</dbReference>
<dbReference type="GO" id="GO:0032259">
    <property type="term" value="P:methylation"/>
    <property type="evidence" value="ECO:0007669"/>
    <property type="project" value="UniProtKB-KW"/>
</dbReference>
<keyword evidence="1" id="KW-0489">Methyltransferase</keyword>
<dbReference type="AlphaFoldDB" id="A0A498H3X6"/>
<gene>
    <name evidence="4" type="ORF">ABH15_03975</name>
</gene>